<comment type="caution">
    <text evidence="7">The sequence shown here is derived from an EMBL/GenBank/DDBJ whole genome shotgun (WGS) entry which is preliminary data.</text>
</comment>
<dbReference type="Proteomes" id="UP000276133">
    <property type="component" value="Unassembled WGS sequence"/>
</dbReference>
<evidence type="ECO:0000256" key="1">
    <source>
        <dbReference type="ARBA" id="ARBA00004123"/>
    </source>
</evidence>
<feature type="compositionally biased region" description="Polar residues" evidence="6">
    <location>
        <begin position="7"/>
        <end position="27"/>
    </location>
</feature>
<evidence type="ECO:0000256" key="4">
    <source>
        <dbReference type="ARBA" id="ARBA00022833"/>
    </source>
</evidence>
<dbReference type="EMBL" id="REGN01000492">
    <property type="protein sequence ID" value="RNA41517.1"/>
    <property type="molecule type" value="Genomic_DNA"/>
</dbReference>
<name>A0A3M7T0N7_BRAPC</name>
<protein>
    <submittedName>
        <fullName evidence="7">Zinc finger BED domain-containing 1-like</fullName>
    </submittedName>
</protein>
<evidence type="ECO:0000256" key="5">
    <source>
        <dbReference type="ARBA" id="ARBA00023242"/>
    </source>
</evidence>
<dbReference type="InterPro" id="IPR012337">
    <property type="entry name" value="RNaseH-like_sf"/>
</dbReference>
<dbReference type="GO" id="GO:0005634">
    <property type="term" value="C:nucleus"/>
    <property type="evidence" value="ECO:0007669"/>
    <property type="project" value="UniProtKB-SubCell"/>
</dbReference>
<comment type="subcellular location">
    <subcellularLocation>
        <location evidence="1">Nucleus</location>
    </subcellularLocation>
</comment>
<dbReference type="OrthoDB" id="10179879at2759"/>
<evidence type="ECO:0000313" key="8">
    <source>
        <dbReference type="Proteomes" id="UP000276133"/>
    </source>
</evidence>
<sequence length="468" mass="53482">MSELADQDQTITTPSVPIDSTNMSNQDTPHEKSTEPKTPTAKTLLPLILNFYNYNVDNLNSPDNMVSCKGCSKNITYQLGYPNSNLSRHIKNSNSLILKHEELLKEICQKPSPVRSAKRKLSEIEPNPIFSPLKSIKNFEEYRPSDPKKIRLDLKLCHLIVSKSLPITLVDAKEFRDYSNGLDPRYKPPNSQTLKSSILPKCKIELREFLIKEFVKIDSLNVVTDIWTDPSMRSFIGFEVTGINPIWERVKFNICSKQLKSSHNNERIFNTFIDVVNEYKIGEKIFKIVSDGASNMVKAFNKEHIDEYIENFLELCETSEAYQFLIPRFDMESREGEAEINEEEVDDLEQDTAEEISSDQIAKEICDELNNVSRINCTAHRLQLAIKGALKLNEASDLLKKLVQFAKDRERMHELSQILQELDICSDMLQGDGTTISKVLPALQTVIHKIDIKSSHELMLSKDKTVKP</sequence>
<proteinExistence type="predicted"/>
<dbReference type="AlphaFoldDB" id="A0A3M7T0N7"/>
<reference evidence="7 8" key="1">
    <citation type="journal article" date="2018" name="Sci. Rep.">
        <title>Genomic signatures of local adaptation to the degree of environmental predictability in rotifers.</title>
        <authorList>
            <person name="Franch-Gras L."/>
            <person name="Hahn C."/>
            <person name="Garcia-Roger E.M."/>
            <person name="Carmona M.J."/>
            <person name="Serra M."/>
            <person name="Gomez A."/>
        </authorList>
    </citation>
    <scope>NUCLEOTIDE SEQUENCE [LARGE SCALE GENOMIC DNA]</scope>
    <source>
        <strain evidence="7">HYR1</strain>
    </source>
</reference>
<dbReference type="SUPFAM" id="SSF53098">
    <property type="entry name" value="Ribonuclease H-like"/>
    <property type="match status" value="1"/>
</dbReference>
<gene>
    <name evidence="7" type="ORF">BpHYR1_032086</name>
</gene>
<keyword evidence="8" id="KW-1185">Reference proteome</keyword>
<keyword evidence="3" id="KW-0863">Zinc-finger</keyword>
<feature type="region of interest" description="Disordered" evidence="6">
    <location>
        <begin position="1"/>
        <end position="40"/>
    </location>
</feature>
<organism evidence="7 8">
    <name type="scientific">Brachionus plicatilis</name>
    <name type="common">Marine rotifer</name>
    <name type="synonym">Brachionus muelleri</name>
    <dbReference type="NCBI Taxonomy" id="10195"/>
    <lineage>
        <taxon>Eukaryota</taxon>
        <taxon>Metazoa</taxon>
        <taxon>Spiralia</taxon>
        <taxon>Gnathifera</taxon>
        <taxon>Rotifera</taxon>
        <taxon>Eurotatoria</taxon>
        <taxon>Monogononta</taxon>
        <taxon>Pseudotrocha</taxon>
        <taxon>Ploima</taxon>
        <taxon>Brachionidae</taxon>
        <taxon>Brachionus</taxon>
    </lineage>
</organism>
<accession>A0A3M7T0N7</accession>
<keyword evidence="5" id="KW-0539">Nucleus</keyword>
<dbReference type="PANTHER" id="PTHR46481">
    <property type="entry name" value="ZINC FINGER BED DOMAIN-CONTAINING PROTEIN 4"/>
    <property type="match status" value="1"/>
</dbReference>
<dbReference type="PANTHER" id="PTHR46481:SF10">
    <property type="entry name" value="ZINC FINGER BED DOMAIN-CONTAINING PROTEIN 39"/>
    <property type="match status" value="1"/>
</dbReference>
<dbReference type="GO" id="GO:0008270">
    <property type="term" value="F:zinc ion binding"/>
    <property type="evidence" value="ECO:0007669"/>
    <property type="project" value="UniProtKB-KW"/>
</dbReference>
<evidence type="ECO:0000256" key="3">
    <source>
        <dbReference type="ARBA" id="ARBA00022771"/>
    </source>
</evidence>
<keyword evidence="4" id="KW-0862">Zinc</keyword>
<keyword evidence="2" id="KW-0479">Metal-binding</keyword>
<evidence type="ECO:0000256" key="2">
    <source>
        <dbReference type="ARBA" id="ARBA00022723"/>
    </source>
</evidence>
<evidence type="ECO:0000313" key="7">
    <source>
        <dbReference type="EMBL" id="RNA41517.1"/>
    </source>
</evidence>
<dbReference type="InterPro" id="IPR052035">
    <property type="entry name" value="ZnF_BED_domain_contain"/>
</dbReference>
<evidence type="ECO:0000256" key="6">
    <source>
        <dbReference type="SAM" id="MobiDB-lite"/>
    </source>
</evidence>